<keyword evidence="2" id="KW-0479">Metal-binding</keyword>
<organism evidence="5 6">
    <name type="scientific">Callosobruchus maculatus</name>
    <name type="common">Southern cowpea weevil</name>
    <name type="synonym">Pulse bruchid</name>
    <dbReference type="NCBI Taxonomy" id="64391"/>
    <lineage>
        <taxon>Eukaryota</taxon>
        <taxon>Metazoa</taxon>
        <taxon>Ecdysozoa</taxon>
        <taxon>Arthropoda</taxon>
        <taxon>Hexapoda</taxon>
        <taxon>Insecta</taxon>
        <taxon>Pterygota</taxon>
        <taxon>Neoptera</taxon>
        <taxon>Endopterygota</taxon>
        <taxon>Coleoptera</taxon>
        <taxon>Polyphaga</taxon>
        <taxon>Cucujiformia</taxon>
        <taxon>Chrysomeloidea</taxon>
        <taxon>Chrysomelidae</taxon>
        <taxon>Bruchinae</taxon>
        <taxon>Bruchini</taxon>
        <taxon>Callosobruchus</taxon>
    </lineage>
</organism>
<name>A0A653BL61_CALMS</name>
<dbReference type="InterPro" id="IPR036174">
    <property type="entry name" value="Znf_Sec23_Sec24_sf"/>
</dbReference>
<evidence type="ECO:0000256" key="1">
    <source>
        <dbReference type="ARBA" id="ARBA00022694"/>
    </source>
</evidence>
<dbReference type="Pfam" id="PF04032">
    <property type="entry name" value="Rpr2"/>
    <property type="match status" value="1"/>
</dbReference>
<dbReference type="GO" id="GO:0030127">
    <property type="term" value="C:COPII vesicle coat"/>
    <property type="evidence" value="ECO:0007669"/>
    <property type="project" value="InterPro"/>
</dbReference>
<keyword evidence="6" id="KW-1185">Reference proteome</keyword>
<evidence type="ECO:0000313" key="5">
    <source>
        <dbReference type="EMBL" id="VEN36214.1"/>
    </source>
</evidence>
<protein>
    <submittedName>
        <fullName evidence="5">Uncharacterized protein</fullName>
    </submittedName>
</protein>
<dbReference type="PANTHER" id="PTHR14742:SF0">
    <property type="entry name" value="RIBONUCLEASE P PROTEIN SUBUNIT P21"/>
    <property type="match status" value="1"/>
</dbReference>
<keyword evidence="3" id="KW-0862">Zinc</keyword>
<gene>
    <name evidence="5" type="ORF">CALMAC_LOCUS1897</name>
</gene>
<proteinExistence type="inferred from homology"/>
<dbReference type="SUPFAM" id="SSF82919">
    <property type="entry name" value="Zn-finger domain of Sec23/24"/>
    <property type="match status" value="1"/>
</dbReference>
<evidence type="ECO:0000256" key="3">
    <source>
        <dbReference type="ARBA" id="ARBA00022833"/>
    </source>
</evidence>
<dbReference type="EMBL" id="CAACVG010002214">
    <property type="protein sequence ID" value="VEN36214.1"/>
    <property type="molecule type" value="Genomic_DNA"/>
</dbReference>
<keyword evidence="1" id="KW-0819">tRNA processing</keyword>
<dbReference type="PANTHER" id="PTHR14742">
    <property type="entry name" value="RIBONUCLEASE P SUBUNIT P21"/>
    <property type="match status" value="1"/>
</dbReference>
<dbReference type="Proteomes" id="UP000410492">
    <property type="component" value="Unassembled WGS sequence"/>
</dbReference>
<accession>A0A653BL61</accession>
<evidence type="ECO:0000256" key="2">
    <source>
        <dbReference type="ARBA" id="ARBA00022723"/>
    </source>
</evidence>
<dbReference type="GO" id="GO:0005655">
    <property type="term" value="C:nucleolar ribonuclease P complex"/>
    <property type="evidence" value="ECO:0007669"/>
    <property type="project" value="TreeGrafter"/>
</dbReference>
<dbReference type="OrthoDB" id="8881252at2759"/>
<reference evidence="5 6" key="1">
    <citation type="submission" date="2019-01" db="EMBL/GenBank/DDBJ databases">
        <authorList>
            <person name="Sayadi A."/>
        </authorList>
    </citation>
    <scope>NUCLEOTIDE SEQUENCE [LARGE SCALE GENOMIC DNA]</scope>
</reference>
<dbReference type="GO" id="GO:0006886">
    <property type="term" value="P:intracellular protein transport"/>
    <property type="evidence" value="ECO:0007669"/>
    <property type="project" value="InterPro"/>
</dbReference>
<sequence>MSGISKKCVGKEGFQRMNYLYQVANALATENESKHVASIHYINLMQNISKKTVQRLDIDTKRTICKGCKSLLLAGVNCKVRLKKKRLQWTCTLCGQTKTFDMKDKNYCPWQQNPDSVVQVVDMGTD</sequence>
<comment type="similarity">
    <text evidence="4">Belongs to the eukaryotic/archaeal RNase P protein component 4 family.</text>
</comment>
<dbReference type="Gene3D" id="6.20.50.20">
    <property type="match status" value="1"/>
</dbReference>
<dbReference type="InterPro" id="IPR007175">
    <property type="entry name" value="Rpr2/Snm1/Rpp21"/>
</dbReference>
<evidence type="ECO:0000256" key="4">
    <source>
        <dbReference type="ARBA" id="ARBA00038402"/>
    </source>
</evidence>
<dbReference type="GO" id="GO:0008033">
    <property type="term" value="P:tRNA processing"/>
    <property type="evidence" value="ECO:0007669"/>
    <property type="project" value="UniProtKB-KW"/>
</dbReference>
<dbReference type="GO" id="GO:0006888">
    <property type="term" value="P:endoplasmic reticulum to Golgi vesicle-mediated transport"/>
    <property type="evidence" value="ECO:0007669"/>
    <property type="project" value="InterPro"/>
</dbReference>
<dbReference type="AlphaFoldDB" id="A0A653BL61"/>
<evidence type="ECO:0000313" key="6">
    <source>
        <dbReference type="Proteomes" id="UP000410492"/>
    </source>
</evidence>
<dbReference type="GO" id="GO:0008270">
    <property type="term" value="F:zinc ion binding"/>
    <property type="evidence" value="ECO:0007669"/>
    <property type="project" value="InterPro"/>
</dbReference>